<reference evidence="8 9" key="1">
    <citation type="submission" date="2018-11" db="EMBL/GenBank/DDBJ databases">
        <authorList>
            <consortium name="Pathogen Informatics"/>
        </authorList>
    </citation>
    <scope>NUCLEOTIDE SEQUENCE [LARGE SCALE GENOMIC DNA]</scope>
    <source>
        <strain>Denwood</strain>
        <strain evidence="9">Zambia</strain>
    </source>
</reference>
<feature type="transmembrane region" description="Helical" evidence="7">
    <location>
        <begin position="27"/>
        <end position="49"/>
    </location>
</feature>
<keyword evidence="4" id="KW-0675">Receptor</keyword>
<evidence type="ECO:0000256" key="6">
    <source>
        <dbReference type="SAM" id="MobiDB-lite"/>
    </source>
</evidence>
<feature type="region of interest" description="Disordered" evidence="6">
    <location>
        <begin position="284"/>
        <end position="322"/>
    </location>
</feature>
<evidence type="ECO:0000256" key="1">
    <source>
        <dbReference type="ARBA" id="ARBA00004651"/>
    </source>
</evidence>
<evidence type="ECO:0000256" key="3">
    <source>
        <dbReference type="ARBA" id="ARBA00023040"/>
    </source>
</evidence>
<dbReference type="GO" id="GO:0008528">
    <property type="term" value="F:G protein-coupled peptide receptor activity"/>
    <property type="evidence" value="ECO:0007669"/>
    <property type="project" value="TreeGrafter"/>
</dbReference>
<evidence type="ECO:0000313" key="9">
    <source>
        <dbReference type="Proteomes" id="UP000269396"/>
    </source>
</evidence>
<keyword evidence="9" id="KW-1185">Reference proteome</keyword>
<organism evidence="8 9">
    <name type="scientific">Schistosoma mattheei</name>
    <dbReference type="NCBI Taxonomy" id="31246"/>
    <lineage>
        <taxon>Eukaryota</taxon>
        <taxon>Metazoa</taxon>
        <taxon>Spiralia</taxon>
        <taxon>Lophotrochozoa</taxon>
        <taxon>Platyhelminthes</taxon>
        <taxon>Trematoda</taxon>
        <taxon>Digenea</taxon>
        <taxon>Strigeidida</taxon>
        <taxon>Schistosomatoidea</taxon>
        <taxon>Schistosomatidae</taxon>
        <taxon>Schistosoma</taxon>
    </lineage>
</organism>
<dbReference type="GO" id="GO:0005886">
    <property type="term" value="C:plasma membrane"/>
    <property type="evidence" value="ECO:0007669"/>
    <property type="project" value="UniProtKB-SubCell"/>
</dbReference>
<keyword evidence="7" id="KW-0812">Transmembrane</keyword>
<proteinExistence type="predicted"/>
<feature type="compositionally biased region" description="Pro residues" evidence="6">
    <location>
        <begin position="296"/>
        <end position="313"/>
    </location>
</feature>
<keyword evidence="7" id="KW-0472">Membrane</keyword>
<keyword evidence="3" id="KW-0297">G-protein coupled receptor</keyword>
<dbReference type="Gene3D" id="1.20.1070.10">
    <property type="entry name" value="Rhodopsin 7-helix transmembrane proteins"/>
    <property type="match status" value="2"/>
</dbReference>
<evidence type="ECO:0000256" key="2">
    <source>
        <dbReference type="ARBA" id="ARBA00022475"/>
    </source>
</evidence>
<gene>
    <name evidence="8" type="ORF">SMTD_LOCUS2490</name>
</gene>
<feature type="transmembrane region" description="Helical" evidence="7">
    <location>
        <begin position="475"/>
        <end position="494"/>
    </location>
</feature>
<sequence>MNENNSSGYHIDINSNKGIYINYQLNMILTLLRNIIFACEGSVLTAIAFERYMILVKQDLCKSSICCHHLLNNNNNNITSLIHKVPSINHTNHNLNHSNKLTPSSILMNVTNQKDKNHQLCSSNKCITLILIIVIIGTCLFECILIILELMKWNCQLTEQLRELINQIYILLTFISFIIITYLYVRIFRTVRENDLRKQQWLTTIDHHHNTNYTSMKLMNKSNSLLQSSIYNNEIEPVLKLTNEHDTNSIVMFKNPKIHYCDTTQSRRYGLPFRLMKQLSCDQVITKQSQQQQQEEPPPPPQQQQQEPPPTPPQQQVEQCNHQHQLQTTIQWNILKRRILLKTPSISRLFEQKSNKSMISKHNNQSTGTTTTIPSPISPLSVNRLLSKRVTRSHRTGLMIFISTVIFYATLFPVLWVHFKFWWKYTITAIPTTTANTNITTITNYSTNQLHNRTKFIFNNQENDGSFMTTVHHEFYYVNNAVNFFIYSLFNQSFRERLKRLLAKY</sequence>
<feature type="transmembrane region" description="Helical" evidence="7">
    <location>
        <begin position="168"/>
        <end position="188"/>
    </location>
</feature>
<name>A0A3P7YHK9_9TREM</name>
<evidence type="ECO:0000256" key="5">
    <source>
        <dbReference type="ARBA" id="ARBA00023224"/>
    </source>
</evidence>
<protein>
    <submittedName>
        <fullName evidence="8">Uncharacterized protein</fullName>
    </submittedName>
</protein>
<evidence type="ECO:0000256" key="4">
    <source>
        <dbReference type="ARBA" id="ARBA00023170"/>
    </source>
</evidence>
<evidence type="ECO:0000313" key="8">
    <source>
        <dbReference type="EMBL" id="VDO87510.1"/>
    </source>
</evidence>
<dbReference type="Proteomes" id="UP000269396">
    <property type="component" value="Unassembled WGS sequence"/>
</dbReference>
<dbReference type="EMBL" id="UZAL01003512">
    <property type="protein sequence ID" value="VDO87510.1"/>
    <property type="molecule type" value="Genomic_DNA"/>
</dbReference>
<dbReference type="GO" id="GO:0007218">
    <property type="term" value="P:neuropeptide signaling pathway"/>
    <property type="evidence" value="ECO:0007669"/>
    <property type="project" value="TreeGrafter"/>
</dbReference>
<feature type="transmembrane region" description="Helical" evidence="7">
    <location>
        <begin position="398"/>
        <end position="419"/>
    </location>
</feature>
<keyword evidence="5" id="KW-0807">Transducer</keyword>
<keyword evidence="2" id="KW-1003">Cell membrane</keyword>
<dbReference type="PANTHER" id="PTHR24230">
    <property type="entry name" value="G-PROTEIN COUPLED RECEPTOR"/>
    <property type="match status" value="1"/>
</dbReference>
<keyword evidence="7" id="KW-1133">Transmembrane helix</keyword>
<feature type="transmembrane region" description="Helical" evidence="7">
    <location>
        <begin position="126"/>
        <end position="148"/>
    </location>
</feature>
<comment type="subcellular location">
    <subcellularLocation>
        <location evidence="1">Cell membrane</location>
        <topology evidence="1">Multi-pass membrane protein</topology>
    </subcellularLocation>
</comment>
<dbReference type="PANTHER" id="PTHR24230:SF75">
    <property type="entry name" value="RELAXIN FAMILY PEPTIDE RECEPTOR 3"/>
    <property type="match status" value="1"/>
</dbReference>
<dbReference type="AlphaFoldDB" id="A0A3P7YHK9"/>
<evidence type="ECO:0000256" key="7">
    <source>
        <dbReference type="SAM" id="Phobius"/>
    </source>
</evidence>
<dbReference type="SUPFAM" id="SSF81321">
    <property type="entry name" value="Family A G protein-coupled receptor-like"/>
    <property type="match status" value="1"/>
</dbReference>
<accession>A0A3P7YHK9</accession>